<dbReference type="AlphaFoldDB" id="K1U6C5"/>
<dbReference type="GO" id="GO:0032790">
    <property type="term" value="P:ribosome disassembly"/>
    <property type="evidence" value="ECO:0007669"/>
    <property type="project" value="TreeGrafter"/>
</dbReference>
<organism evidence="2">
    <name type="scientific">human gut metagenome</name>
    <dbReference type="NCBI Taxonomy" id="408170"/>
    <lineage>
        <taxon>unclassified sequences</taxon>
        <taxon>metagenomes</taxon>
        <taxon>organismal metagenomes</taxon>
    </lineage>
</organism>
<dbReference type="SUPFAM" id="SSF54364">
    <property type="entry name" value="Translation initiation factor IF3, N-terminal domain"/>
    <property type="match status" value="1"/>
</dbReference>
<sequence length="66" mass="7825">MKEAQEQELDLVQIAIKDGIPICKYLDYNKYVYGLKKKKRETSNKKQELKEIKITANTEEHDIKIK</sequence>
<dbReference type="Pfam" id="PF05198">
    <property type="entry name" value="IF3_N"/>
    <property type="match status" value="1"/>
</dbReference>
<dbReference type="InterPro" id="IPR036787">
    <property type="entry name" value="T_IF-3_N_sf"/>
</dbReference>
<gene>
    <name evidence="2" type="ORF">OBE_02192</name>
</gene>
<proteinExistence type="predicted"/>
<dbReference type="EMBL" id="AJWZ01001426">
    <property type="protein sequence ID" value="EKC73815.1"/>
    <property type="molecule type" value="Genomic_DNA"/>
</dbReference>
<feature type="non-terminal residue" evidence="2">
    <location>
        <position position="66"/>
    </location>
</feature>
<accession>K1U6C5</accession>
<reference evidence="2" key="1">
    <citation type="journal article" date="2013" name="Environ. Microbiol.">
        <title>Microbiota from the distal guts of lean and obese adolescents exhibit partial functional redundancy besides clear differences in community structure.</title>
        <authorList>
            <person name="Ferrer M."/>
            <person name="Ruiz A."/>
            <person name="Lanza F."/>
            <person name="Haange S.B."/>
            <person name="Oberbach A."/>
            <person name="Till H."/>
            <person name="Bargiela R."/>
            <person name="Campoy C."/>
            <person name="Segura M.T."/>
            <person name="Richter M."/>
            <person name="von Bergen M."/>
            <person name="Seifert J."/>
            <person name="Suarez A."/>
        </authorList>
    </citation>
    <scope>NUCLEOTIDE SEQUENCE</scope>
</reference>
<keyword evidence="2" id="KW-0396">Initiation factor</keyword>
<feature type="domain" description="Translation initiation factor 3 N-terminal" evidence="1">
    <location>
        <begin position="2"/>
        <end position="41"/>
    </location>
</feature>
<evidence type="ECO:0000259" key="1">
    <source>
        <dbReference type="Pfam" id="PF05198"/>
    </source>
</evidence>
<dbReference type="GO" id="GO:0043022">
    <property type="term" value="F:ribosome binding"/>
    <property type="evidence" value="ECO:0007669"/>
    <property type="project" value="TreeGrafter"/>
</dbReference>
<comment type="caution">
    <text evidence="2">The sequence shown here is derived from an EMBL/GenBank/DDBJ whole genome shotgun (WGS) entry which is preliminary data.</text>
</comment>
<dbReference type="InterPro" id="IPR001288">
    <property type="entry name" value="Translation_initiation_fac_3"/>
</dbReference>
<evidence type="ECO:0000313" key="2">
    <source>
        <dbReference type="EMBL" id="EKC73815.1"/>
    </source>
</evidence>
<dbReference type="PANTHER" id="PTHR10938">
    <property type="entry name" value="TRANSLATION INITIATION FACTOR IF-3"/>
    <property type="match status" value="1"/>
</dbReference>
<dbReference type="GO" id="GO:0003743">
    <property type="term" value="F:translation initiation factor activity"/>
    <property type="evidence" value="ECO:0007669"/>
    <property type="project" value="UniProtKB-KW"/>
</dbReference>
<name>K1U6C5_9ZZZZ</name>
<protein>
    <submittedName>
        <fullName evidence="2">Translation initiation factor IF-3</fullName>
    </submittedName>
</protein>
<dbReference type="InterPro" id="IPR019814">
    <property type="entry name" value="Translation_initiation_fac_3_N"/>
</dbReference>
<dbReference type="PANTHER" id="PTHR10938:SF0">
    <property type="entry name" value="TRANSLATION INITIATION FACTOR IF-3, MITOCHONDRIAL"/>
    <property type="match status" value="1"/>
</dbReference>
<keyword evidence="2" id="KW-0648">Protein biosynthesis</keyword>
<dbReference type="Gene3D" id="3.10.20.80">
    <property type="entry name" value="Translation initiation factor 3 (IF-3), N-terminal domain"/>
    <property type="match status" value="1"/>
</dbReference>